<dbReference type="Proteomes" id="UP000586042">
    <property type="component" value="Unassembled WGS sequence"/>
</dbReference>
<dbReference type="PANTHER" id="PTHR43792:SF1">
    <property type="entry name" value="N-ACETYLTRANSFERASE DOMAIN-CONTAINING PROTEIN"/>
    <property type="match status" value="1"/>
</dbReference>
<dbReference type="EMBL" id="JABWGN010000006">
    <property type="protein sequence ID" value="NUW33076.1"/>
    <property type="molecule type" value="Genomic_DNA"/>
</dbReference>
<gene>
    <name evidence="2" type="ORF">HTZ77_16785</name>
</gene>
<comment type="caution">
    <text evidence="2">The sequence shown here is derived from an EMBL/GenBank/DDBJ whole genome shotgun (WGS) entry which is preliminary data.</text>
</comment>
<dbReference type="SUPFAM" id="SSF55729">
    <property type="entry name" value="Acyl-CoA N-acyltransferases (Nat)"/>
    <property type="match status" value="1"/>
</dbReference>
<evidence type="ECO:0000259" key="1">
    <source>
        <dbReference type="PROSITE" id="PS51186"/>
    </source>
</evidence>
<dbReference type="AlphaFoldDB" id="A0A7Y6M406"/>
<keyword evidence="2" id="KW-0808">Transferase</keyword>
<keyword evidence="3" id="KW-1185">Reference proteome</keyword>
<feature type="domain" description="N-acetyltransferase" evidence="1">
    <location>
        <begin position="17"/>
        <end position="187"/>
    </location>
</feature>
<name>A0A7Y6M406_9ACTN</name>
<organism evidence="2 3">
    <name type="scientific">Nonomuraea montanisoli</name>
    <dbReference type="NCBI Taxonomy" id="2741721"/>
    <lineage>
        <taxon>Bacteria</taxon>
        <taxon>Bacillati</taxon>
        <taxon>Actinomycetota</taxon>
        <taxon>Actinomycetes</taxon>
        <taxon>Streptosporangiales</taxon>
        <taxon>Streptosporangiaceae</taxon>
        <taxon>Nonomuraea</taxon>
    </lineage>
</organism>
<dbReference type="Pfam" id="PF13302">
    <property type="entry name" value="Acetyltransf_3"/>
    <property type="match status" value="1"/>
</dbReference>
<dbReference type="InterPro" id="IPR000182">
    <property type="entry name" value="GNAT_dom"/>
</dbReference>
<dbReference type="RefSeq" id="WP_175590527.1">
    <property type="nucleotide sequence ID" value="NZ_JABWGN010000006.1"/>
</dbReference>
<evidence type="ECO:0000313" key="2">
    <source>
        <dbReference type="EMBL" id="NUW33076.1"/>
    </source>
</evidence>
<dbReference type="Gene3D" id="3.40.630.30">
    <property type="match status" value="1"/>
</dbReference>
<evidence type="ECO:0000313" key="3">
    <source>
        <dbReference type="Proteomes" id="UP000586042"/>
    </source>
</evidence>
<protein>
    <submittedName>
        <fullName evidence="2">GNAT family N-acetyltransferase</fullName>
    </submittedName>
</protein>
<reference evidence="2 3" key="1">
    <citation type="submission" date="2020-06" db="EMBL/GenBank/DDBJ databases">
        <title>Nonomuraea sp. SMC257, a novel actinomycete isolated from soil.</title>
        <authorList>
            <person name="Chanama M."/>
        </authorList>
    </citation>
    <scope>NUCLEOTIDE SEQUENCE [LARGE SCALE GENOMIC DNA]</scope>
    <source>
        <strain evidence="2 3">SMC257</strain>
    </source>
</reference>
<dbReference type="InterPro" id="IPR051531">
    <property type="entry name" value="N-acetyltransferase"/>
</dbReference>
<dbReference type="PROSITE" id="PS51186">
    <property type="entry name" value="GNAT"/>
    <property type="match status" value="1"/>
</dbReference>
<dbReference type="PANTHER" id="PTHR43792">
    <property type="entry name" value="GNAT FAMILY, PUTATIVE (AFU_ORTHOLOGUE AFUA_3G00765)-RELATED-RELATED"/>
    <property type="match status" value="1"/>
</dbReference>
<accession>A0A7Y6M406</accession>
<sequence length="187" mass="20364">MSRSSTLSVAEIRSERLLLRKALHETDREGLVELSTDPEVRAYLGGPRPRDEVEQHLDTVLAADATARPGSYVIADNATNQVVGTLMLARRSADRPGQVTEDGEELELGYVLRRSAWGAGFAFEAATAALRAAAAEFPDQPVLLVTQTANTRSLKLAARLGFRPVSTFEEFGAEQTLCTARLSMFRS</sequence>
<dbReference type="InterPro" id="IPR016181">
    <property type="entry name" value="Acyl_CoA_acyltransferase"/>
</dbReference>
<dbReference type="GO" id="GO:0016747">
    <property type="term" value="F:acyltransferase activity, transferring groups other than amino-acyl groups"/>
    <property type="evidence" value="ECO:0007669"/>
    <property type="project" value="InterPro"/>
</dbReference>
<proteinExistence type="predicted"/>